<sequence length="375" mass="40700">MASGAAGAAGAFLAATMAALNSNSASARAAGDKAFLEQLYKELESPFVWGLLPSLGSHRSDSSRWDCHIRRLADVLQVADSPWTRVVLHLNLSWLFFKRGDNRTSRSHLAEADAVLGMAQWSGAEAGLLLRGEEAARHALGAAWAHLAHVCTPLADMQPELVDITPVRRLGPGQRAALYGLQASCLYFLCVQGEKMGKKMVSAARKASGLQPEEGEWLLLMGKRPDAAAAGLEGDAMTPHAAVYTATRHVYCGEWLAARVLLRRALDLWPANVYVQAYVAYLYAGWVQEQLPPAAAHERVAERCSVEAVRLAPGCVLVHAVRRLVRPEHNSPCLSRCSKVYGMGVDEMVTKMRGSCFVLEGIMCGFVSGHKEKRV</sequence>
<reference evidence="2" key="1">
    <citation type="submission" date="2025-08" db="UniProtKB">
        <authorList>
            <consortium name="RefSeq"/>
        </authorList>
    </citation>
    <scope>IDENTIFICATION</scope>
    <source>
        <tissue evidence="2">Whole organism</tissue>
    </source>
</reference>
<dbReference type="GeneID" id="113207921"/>
<dbReference type="Proteomes" id="UP000504606">
    <property type="component" value="Unplaced"/>
</dbReference>
<organism evidence="1 2">
    <name type="scientific">Frankliniella occidentalis</name>
    <name type="common">Western flower thrips</name>
    <name type="synonym">Euthrips occidentalis</name>
    <dbReference type="NCBI Taxonomy" id="133901"/>
    <lineage>
        <taxon>Eukaryota</taxon>
        <taxon>Metazoa</taxon>
        <taxon>Ecdysozoa</taxon>
        <taxon>Arthropoda</taxon>
        <taxon>Hexapoda</taxon>
        <taxon>Insecta</taxon>
        <taxon>Pterygota</taxon>
        <taxon>Neoptera</taxon>
        <taxon>Paraneoptera</taxon>
        <taxon>Thysanoptera</taxon>
        <taxon>Terebrantia</taxon>
        <taxon>Thripoidea</taxon>
        <taxon>Thripidae</taxon>
        <taxon>Frankliniella</taxon>
    </lineage>
</organism>
<evidence type="ECO:0000313" key="1">
    <source>
        <dbReference type="Proteomes" id="UP000504606"/>
    </source>
</evidence>
<dbReference type="AlphaFoldDB" id="A0A6J1SMC9"/>
<keyword evidence="1" id="KW-1185">Reference proteome</keyword>
<dbReference type="OrthoDB" id="8185995at2759"/>
<dbReference type="KEGG" id="foc:113207921"/>
<dbReference type="RefSeq" id="XP_026280470.1">
    <property type="nucleotide sequence ID" value="XM_026424685.2"/>
</dbReference>
<protein>
    <submittedName>
        <fullName evidence="2">Uncharacterized protein LOC113207921</fullName>
    </submittedName>
</protein>
<gene>
    <name evidence="2" type="primary">LOC113207921</name>
</gene>
<evidence type="ECO:0000313" key="2">
    <source>
        <dbReference type="RefSeq" id="XP_026280470.1"/>
    </source>
</evidence>
<accession>A0A6J1SMC9</accession>
<proteinExistence type="predicted"/>
<name>A0A6J1SMC9_FRAOC</name>